<organism evidence="13 14">
    <name type="scientific">Patellaria atrata CBS 101060</name>
    <dbReference type="NCBI Taxonomy" id="1346257"/>
    <lineage>
        <taxon>Eukaryota</taxon>
        <taxon>Fungi</taxon>
        <taxon>Dikarya</taxon>
        <taxon>Ascomycota</taxon>
        <taxon>Pezizomycotina</taxon>
        <taxon>Dothideomycetes</taxon>
        <taxon>Dothideomycetes incertae sedis</taxon>
        <taxon>Patellariales</taxon>
        <taxon>Patellariaceae</taxon>
        <taxon>Patellaria</taxon>
    </lineage>
</organism>
<evidence type="ECO:0000256" key="2">
    <source>
        <dbReference type="ARBA" id="ARBA00009928"/>
    </source>
</evidence>
<dbReference type="Pfam" id="PF18132">
    <property type="entry name" value="Tyrosinase_C"/>
    <property type="match status" value="1"/>
</dbReference>
<evidence type="ECO:0000256" key="7">
    <source>
        <dbReference type="ARBA" id="ARBA00023033"/>
    </source>
</evidence>
<keyword evidence="11" id="KW-0732">Signal</keyword>
<keyword evidence="7" id="KW-0503">Monooxygenase</keyword>
<dbReference type="EMBL" id="MU006093">
    <property type="protein sequence ID" value="KAF2840525.1"/>
    <property type="molecule type" value="Genomic_DNA"/>
</dbReference>
<evidence type="ECO:0000256" key="4">
    <source>
        <dbReference type="ARBA" id="ARBA00022723"/>
    </source>
</evidence>
<evidence type="ECO:0000256" key="3">
    <source>
        <dbReference type="ARBA" id="ARBA00011906"/>
    </source>
</evidence>
<evidence type="ECO:0000259" key="12">
    <source>
        <dbReference type="PROSITE" id="PS00498"/>
    </source>
</evidence>
<comment type="cofactor">
    <cofactor evidence="1">
        <name>Cu(2+)</name>
        <dbReference type="ChEBI" id="CHEBI:29036"/>
    </cofactor>
</comment>
<reference evidence="13" key="1">
    <citation type="journal article" date="2020" name="Stud. Mycol.">
        <title>101 Dothideomycetes genomes: a test case for predicting lifestyles and emergence of pathogens.</title>
        <authorList>
            <person name="Haridas S."/>
            <person name="Albert R."/>
            <person name="Binder M."/>
            <person name="Bloem J."/>
            <person name="Labutti K."/>
            <person name="Salamov A."/>
            <person name="Andreopoulos B."/>
            <person name="Baker S."/>
            <person name="Barry K."/>
            <person name="Bills G."/>
            <person name="Bluhm B."/>
            <person name="Cannon C."/>
            <person name="Castanera R."/>
            <person name="Culley D."/>
            <person name="Daum C."/>
            <person name="Ezra D."/>
            <person name="Gonzalez J."/>
            <person name="Henrissat B."/>
            <person name="Kuo A."/>
            <person name="Liang C."/>
            <person name="Lipzen A."/>
            <person name="Lutzoni F."/>
            <person name="Magnuson J."/>
            <person name="Mondo S."/>
            <person name="Nolan M."/>
            <person name="Ohm R."/>
            <person name="Pangilinan J."/>
            <person name="Park H.-J."/>
            <person name="Ramirez L."/>
            <person name="Alfaro M."/>
            <person name="Sun H."/>
            <person name="Tritt A."/>
            <person name="Yoshinaga Y."/>
            <person name="Zwiers L.-H."/>
            <person name="Turgeon B."/>
            <person name="Goodwin S."/>
            <person name="Spatafora J."/>
            <person name="Crous P."/>
            <person name="Grigoriev I."/>
        </authorList>
    </citation>
    <scope>NUCLEOTIDE SEQUENCE</scope>
    <source>
        <strain evidence="13">CBS 101060</strain>
    </source>
</reference>
<dbReference type="InterPro" id="IPR002227">
    <property type="entry name" value="Tyrosinase_Cu-bd"/>
</dbReference>
<dbReference type="OrthoDB" id="6132182at2759"/>
<comment type="similarity">
    <text evidence="2">Belongs to the tyrosinase family.</text>
</comment>
<evidence type="ECO:0000256" key="8">
    <source>
        <dbReference type="ARBA" id="ARBA00023101"/>
    </source>
</evidence>
<dbReference type="PANTHER" id="PTHR11474">
    <property type="entry name" value="TYROSINASE FAMILY MEMBER"/>
    <property type="match status" value="1"/>
</dbReference>
<keyword evidence="6" id="KW-0186">Copper</keyword>
<evidence type="ECO:0000256" key="5">
    <source>
        <dbReference type="ARBA" id="ARBA00023002"/>
    </source>
</evidence>
<feature type="signal peptide" evidence="11">
    <location>
        <begin position="1"/>
        <end position="22"/>
    </location>
</feature>
<gene>
    <name evidence="13" type="ORF">M501DRAFT_1002888</name>
</gene>
<protein>
    <recommendedName>
        <fullName evidence="3">tyrosinase</fullName>
        <ecNumber evidence="3">1.14.18.1</ecNumber>
    </recommendedName>
</protein>
<dbReference type="GO" id="GO:0004503">
    <property type="term" value="F:tyrosinase activity"/>
    <property type="evidence" value="ECO:0007669"/>
    <property type="project" value="UniProtKB-EC"/>
</dbReference>
<evidence type="ECO:0000256" key="10">
    <source>
        <dbReference type="ARBA" id="ARBA00048881"/>
    </source>
</evidence>
<feature type="domain" description="Tyrosinase copper-binding" evidence="12">
    <location>
        <begin position="320"/>
        <end position="331"/>
    </location>
</feature>
<keyword evidence="14" id="KW-1185">Reference proteome</keyword>
<comment type="caution">
    <text evidence="13">The sequence shown here is derived from an EMBL/GenBank/DDBJ whole genome shotgun (WGS) entry which is preliminary data.</text>
</comment>
<evidence type="ECO:0000256" key="9">
    <source>
        <dbReference type="ARBA" id="ARBA00048233"/>
    </source>
</evidence>
<evidence type="ECO:0000256" key="6">
    <source>
        <dbReference type="ARBA" id="ARBA00023008"/>
    </source>
</evidence>
<dbReference type="Pfam" id="PF00264">
    <property type="entry name" value="Tyrosinase"/>
    <property type="match status" value="1"/>
</dbReference>
<dbReference type="SUPFAM" id="SSF48056">
    <property type="entry name" value="Di-copper centre-containing domain"/>
    <property type="match status" value="1"/>
</dbReference>
<proteinExistence type="inferred from homology"/>
<keyword evidence="5" id="KW-0560">Oxidoreductase</keyword>
<dbReference type="InterPro" id="IPR008922">
    <property type="entry name" value="Di-copper_centre_dom_sf"/>
</dbReference>
<comment type="catalytic activity">
    <reaction evidence="10">
        <text>L-tyrosine + O2 = L-dopaquinone + H2O</text>
        <dbReference type="Rhea" id="RHEA:18117"/>
        <dbReference type="ChEBI" id="CHEBI:15377"/>
        <dbReference type="ChEBI" id="CHEBI:15379"/>
        <dbReference type="ChEBI" id="CHEBI:57924"/>
        <dbReference type="ChEBI" id="CHEBI:58315"/>
        <dbReference type="EC" id="1.14.18.1"/>
    </reaction>
</comment>
<dbReference type="PANTHER" id="PTHR11474:SF76">
    <property type="entry name" value="SHKT DOMAIN-CONTAINING PROTEIN"/>
    <property type="match status" value="1"/>
</dbReference>
<accession>A0A9P4VSJ9</accession>
<evidence type="ECO:0000313" key="14">
    <source>
        <dbReference type="Proteomes" id="UP000799429"/>
    </source>
</evidence>
<dbReference type="PROSITE" id="PS00498">
    <property type="entry name" value="TYROSINASE_2"/>
    <property type="match status" value="1"/>
</dbReference>
<comment type="catalytic activity">
    <reaction evidence="9">
        <text>2 L-dopa + O2 = 2 L-dopaquinone + 2 H2O</text>
        <dbReference type="Rhea" id="RHEA:34287"/>
        <dbReference type="ChEBI" id="CHEBI:15377"/>
        <dbReference type="ChEBI" id="CHEBI:15379"/>
        <dbReference type="ChEBI" id="CHEBI:57504"/>
        <dbReference type="ChEBI" id="CHEBI:57924"/>
        <dbReference type="EC" id="1.14.18.1"/>
    </reaction>
</comment>
<dbReference type="Gene3D" id="1.10.1280.10">
    <property type="entry name" value="Di-copper center containing domain from catechol oxidase"/>
    <property type="match status" value="1"/>
</dbReference>
<dbReference type="AlphaFoldDB" id="A0A9P4VSJ9"/>
<keyword evidence="4" id="KW-0479">Metal-binding</keyword>
<evidence type="ECO:0000313" key="13">
    <source>
        <dbReference type="EMBL" id="KAF2840525.1"/>
    </source>
</evidence>
<dbReference type="EC" id="1.14.18.1" evidence="3"/>
<name>A0A9P4VSJ9_9PEZI</name>
<dbReference type="Proteomes" id="UP000799429">
    <property type="component" value="Unassembled WGS sequence"/>
</dbReference>
<keyword evidence="8" id="KW-0470">Melanin biosynthesis</keyword>
<dbReference type="GO" id="GO:0042438">
    <property type="term" value="P:melanin biosynthetic process"/>
    <property type="evidence" value="ECO:0007669"/>
    <property type="project" value="UniProtKB-KW"/>
</dbReference>
<dbReference type="PRINTS" id="PR00092">
    <property type="entry name" value="TYROSINASE"/>
</dbReference>
<evidence type="ECO:0000256" key="11">
    <source>
        <dbReference type="SAM" id="SignalP"/>
    </source>
</evidence>
<feature type="chain" id="PRO_5040351135" description="tyrosinase" evidence="11">
    <location>
        <begin position="23"/>
        <end position="584"/>
    </location>
</feature>
<dbReference type="GO" id="GO:0046872">
    <property type="term" value="F:metal ion binding"/>
    <property type="evidence" value="ECO:0007669"/>
    <property type="project" value="UniProtKB-KW"/>
</dbReference>
<dbReference type="InterPro" id="IPR041640">
    <property type="entry name" value="Tyrosinase_C"/>
</dbReference>
<dbReference type="Gene3D" id="2.60.310.20">
    <property type="match status" value="1"/>
</dbReference>
<dbReference type="InterPro" id="IPR050316">
    <property type="entry name" value="Tyrosinase/Hemocyanin"/>
</dbReference>
<sequence>MVSFSKVVCFLAASLNLKYSLALPLEHNSELPHAIKSRQQQYFAITGVTDGGVQPRLEIRTLASTKPEMWNLFLLAMERFKAMDQTTRESYYQIAGIHGAPYSAWDRVSGSGNWGYCPHGSNIFGPWHKPYIVLFEQVLQQKAKEIANALPAGTNKDKYVAAANELRLPYWDWAIDPAGGTVMPASMSTKTISVTYPNGTTATIQNPLYTYNFNPLRAADFPDPNNNMPPFDEWKTTLRQPSSSTASAVSNDAALEKELKGNLNYNRAQLYKLFTQTQKYQTFSNKASGGSIGNLESLHDNIHSAFGSGHMGWPPAAAFDPAFWLHHCNVDRMLALWQALYPSTYVESASQKGPTYTIKKGSSQNANSNLTPFHRDTAGSFFTSANSRGITNFGYTYPELVGATNDTLKAKINALYGSTVQGIITKRADGSSTAPRDYVAKVSMPWIGLEGTFSVGLFLGDFNHDPKAWAKDPNFLGAQTSMSNPYTPDNDVVITNSVVLTQALAKKHQSGELESLDEETVVAYLAKNLHWEVQRQGVIVPKTDVPDFKVVVQSIEIKPAESASDFPVWVGGWSTHSAVTDSAN</sequence>
<evidence type="ECO:0000256" key="1">
    <source>
        <dbReference type="ARBA" id="ARBA00001973"/>
    </source>
</evidence>